<dbReference type="Gene3D" id="2.130.10.130">
    <property type="entry name" value="Integrin alpha, N-terminal"/>
    <property type="match status" value="4"/>
</dbReference>
<dbReference type="Proteomes" id="UP000524404">
    <property type="component" value="Unassembled WGS sequence"/>
</dbReference>
<gene>
    <name evidence="3" type="ORF">HNP25_002401</name>
</gene>
<dbReference type="SUPFAM" id="SSF69318">
    <property type="entry name" value="Integrin alpha N-terminal domain"/>
    <property type="match status" value="2"/>
</dbReference>
<accession>A0A841EJN0</accession>
<dbReference type="InterPro" id="IPR011519">
    <property type="entry name" value="UnbV_ASPIC"/>
</dbReference>
<evidence type="ECO:0000313" key="4">
    <source>
        <dbReference type="Proteomes" id="UP000524404"/>
    </source>
</evidence>
<evidence type="ECO:0000259" key="2">
    <source>
        <dbReference type="Pfam" id="PF07593"/>
    </source>
</evidence>
<dbReference type="AlphaFoldDB" id="A0A841EJN0"/>
<dbReference type="PROSITE" id="PS51257">
    <property type="entry name" value="PROKAR_LIPOPROTEIN"/>
    <property type="match status" value="1"/>
</dbReference>
<reference evidence="3 4" key="1">
    <citation type="submission" date="2020-08" db="EMBL/GenBank/DDBJ databases">
        <title>Functional genomics of gut bacteria from endangered species of beetles.</title>
        <authorList>
            <person name="Carlos-Shanley C."/>
        </authorList>
    </citation>
    <scope>NUCLEOTIDE SEQUENCE [LARGE SCALE GENOMIC DNA]</scope>
    <source>
        <strain evidence="3 4">S00070</strain>
    </source>
</reference>
<dbReference type="PANTHER" id="PTHR16026:SF0">
    <property type="entry name" value="CARTILAGE ACIDIC PROTEIN 1"/>
    <property type="match status" value="1"/>
</dbReference>
<dbReference type="InterPro" id="IPR028994">
    <property type="entry name" value="Integrin_alpha_N"/>
</dbReference>
<organism evidence="3 4">
    <name type="scientific">Arcicella rosea</name>
    <dbReference type="NCBI Taxonomy" id="502909"/>
    <lineage>
        <taxon>Bacteria</taxon>
        <taxon>Pseudomonadati</taxon>
        <taxon>Bacteroidota</taxon>
        <taxon>Cytophagia</taxon>
        <taxon>Cytophagales</taxon>
        <taxon>Flectobacillaceae</taxon>
        <taxon>Arcicella</taxon>
    </lineage>
</organism>
<dbReference type="InterPro" id="IPR013517">
    <property type="entry name" value="FG-GAP"/>
</dbReference>
<dbReference type="Pfam" id="PF07593">
    <property type="entry name" value="UnbV_ASPIC"/>
    <property type="match status" value="1"/>
</dbReference>
<dbReference type="EMBL" id="JACHKT010000016">
    <property type="protein sequence ID" value="MBB6003742.1"/>
    <property type="molecule type" value="Genomic_DNA"/>
</dbReference>
<sequence>MIFKKANIVCNDLYFKRVVQAFVCLLLFAACSPEKKPLFQLLENKNTKVDFVNRFLETEEVNLNEYLYAYNGGGVAVGDINNDGFPDMYFNANQSGNALYLNKSKEKEQISFEDITEKAGVKGFSGKNYWTTGVVMVDINHDGWLDIYVSQMSGYKGFTGRNLLFINNHNLTFSEKAKEYQLDLVGYCQQAAFFDYDKDGDLDLYQLNHSVHSPEVYLNTNLRNKRDPLAGDKLLRNDNGKFVDVSEKAGIWGWAAAYGLAVGVADLDNNGFADIYVSNDFHENDYVYFNQGDGTFLEKSKEATTYTSNFSMGSDIADINNDGLLDIMTLDMKPDDDIVRKQSAGADPFDIFQFKLSFGYQAQFPRNMLQLNQGNLDGKIGCRFSEIGQLAGVDATDWSWSTLLADLDNDGLKDIFVSNGIYRRPNDLDYINYTYQKNVKKSSSLKLSQMMPSGAEHNFAYRNQGNLQFEDVSQAWGFSTVGYSMGTAYADLDNDGDLDLVINNLNALASIYVNKSNAEENHYLKIQLKGEEKNPFGIGAKVEIVTQKGTIVQELQPTRGWLSSMDYILNFGLGAIKTIQEIKVTWANGKVQVLKNVPVNQILILSEINASPEKPLPEKAKQKLWQDITEQSNLKFVHQENSYSDFANERLMPQMLSTQGPKVAVADVNGDSLEDFFVGGAMNQAGVLYLQRNEKFVMGNLQAFMADKQYEDAAIQFFDADNDKDLDLLILSAGGQTNEASLTPLRLYLNDGKGNFSRSPKALPLLWSNKSCLVTADFDGDKRMDIFVGVRSIVKQYGISADSYVLMNQGNGEFALETSEKTAVFKNLGMVNAATWLPKSKELVVAGDWMPITILKRDANGTFSKRIIEHTAGWWNCLKACDLDNDGDLDILAGNRGINSDLRASTENPVTLMVKDFDNSFSTDPIICHFRNGKERLYEGLDEIKKQMPMIQNRFHEYKFFAVSQLKDIFPEALKKNAVIKQVETFESLQLINDGQSNFQIKVLPKQFQFAPIYAFCTKDFNQDGKIDLVSGGNFSGFKPNLGMMKASVGTYSQGNSKGNFNQIPVHQSGLNMSKEVRDIQAIRLGNRDCILIANNNEHIQLFQFFKNQQ</sequence>
<feature type="domain" description="ASPIC/UnbV" evidence="2">
    <location>
        <begin position="537"/>
        <end position="603"/>
    </location>
</feature>
<name>A0A841EJN0_9BACT</name>
<keyword evidence="1" id="KW-0732">Signal</keyword>
<dbReference type="Pfam" id="PF13517">
    <property type="entry name" value="FG-GAP_3"/>
    <property type="match status" value="5"/>
</dbReference>
<dbReference type="RefSeq" id="WP_184134354.1">
    <property type="nucleotide sequence ID" value="NZ_JACHKT010000016.1"/>
</dbReference>
<dbReference type="InterPro" id="IPR027039">
    <property type="entry name" value="Crtac1"/>
</dbReference>
<evidence type="ECO:0000313" key="3">
    <source>
        <dbReference type="EMBL" id="MBB6003742.1"/>
    </source>
</evidence>
<protein>
    <recommendedName>
        <fullName evidence="2">ASPIC/UnbV domain-containing protein</fullName>
    </recommendedName>
</protein>
<comment type="caution">
    <text evidence="3">The sequence shown here is derived from an EMBL/GenBank/DDBJ whole genome shotgun (WGS) entry which is preliminary data.</text>
</comment>
<proteinExistence type="predicted"/>
<dbReference type="PANTHER" id="PTHR16026">
    <property type="entry name" value="CARTILAGE ACIDIC PROTEIN 1"/>
    <property type="match status" value="1"/>
</dbReference>
<keyword evidence="4" id="KW-1185">Reference proteome</keyword>
<evidence type="ECO:0000256" key="1">
    <source>
        <dbReference type="ARBA" id="ARBA00022729"/>
    </source>
</evidence>